<dbReference type="PRINTS" id="PR00081">
    <property type="entry name" value="GDHRDH"/>
</dbReference>
<dbReference type="VEuPathDB" id="FungiDB:FOMG_17197"/>
<dbReference type="Gene3D" id="3.40.50.720">
    <property type="entry name" value="NAD(P)-binding Rossmann-like Domain"/>
    <property type="match status" value="1"/>
</dbReference>
<dbReference type="Pfam" id="PF00106">
    <property type="entry name" value="adh_short"/>
    <property type="match status" value="1"/>
</dbReference>
<evidence type="ECO:0008006" key="4">
    <source>
        <dbReference type="Google" id="ProtNLM"/>
    </source>
</evidence>
<dbReference type="PANTHER" id="PTHR43976">
    <property type="entry name" value="SHORT CHAIN DEHYDROGENASE"/>
    <property type="match status" value="1"/>
</dbReference>
<dbReference type="HOGENOM" id="CLU_010194_2_9_1"/>
<accession>W9ZCB4</accession>
<dbReference type="OrthoDB" id="1274115at2759"/>
<sequence>MAPFTPVWFITAASSGFGKEIALSALKRGHKVIATARNPSKLKDLESAGADTLAFDVTAPSADIEAIARFVYTKYGRVDYLVNAAGYILEGAVEETTPEEVFANFNTNVFGTLNTIRAFLPYLRFQPIGVNNIRCTIVTFGSLGSWEAGASFPIYAMTKSCASSLAQSLRIELKPFAIEATAIGPGYFRTGFLNSSSRASSAKRLEAYEDESTPSGLVRKMPKKNDGNQLGDVQKGAKVCADVLTPTGIELPPRLVLGNDFVEVIREQCKANLRLVDEWDAISKSTDHPR</sequence>
<gene>
    <name evidence="3" type="ORF">FOMG_17197</name>
</gene>
<dbReference type="Proteomes" id="UP000030703">
    <property type="component" value="Unassembled WGS sequence"/>
</dbReference>
<dbReference type="InterPro" id="IPR036291">
    <property type="entry name" value="NAD(P)-bd_dom_sf"/>
</dbReference>
<evidence type="ECO:0000256" key="2">
    <source>
        <dbReference type="ARBA" id="ARBA00023002"/>
    </source>
</evidence>
<dbReference type="EMBL" id="JH659367">
    <property type="protein sequence ID" value="EXK26227.1"/>
    <property type="molecule type" value="Genomic_DNA"/>
</dbReference>
<comment type="similarity">
    <text evidence="1">Belongs to the short-chain dehydrogenases/reductases (SDR) family.</text>
</comment>
<dbReference type="InterPro" id="IPR002347">
    <property type="entry name" value="SDR_fam"/>
</dbReference>
<evidence type="ECO:0000313" key="3">
    <source>
        <dbReference type="EMBL" id="EXK26227.1"/>
    </source>
</evidence>
<dbReference type="InterPro" id="IPR051911">
    <property type="entry name" value="SDR_oxidoreductase"/>
</dbReference>
<protein>
    <recommendedName>
        <fullName evidence="4">Oxidoreductase BOA17</fullName>
    </recommendedName>
</protein>
<dbReference type="SUPFAM" id="SSF51735">
    <property type="entry name" value="NAD(P)-binding Rossmann-fold domains"/>
    <property type="match status" value="1"/>
</dbReference>
<dbReference type="CDD" id="cd05374">
    <property type="entry name" value="17beta-HSD-like_SDR_c"/>
    <property type="match status" value="1"/>
</dbReference>
<keyword evidence="2" id="KW-0560">Oxidoreductase</keyword>
<evidence type="ECO:0000256" key="1">
    <source>
        <dbReference type="ARBA" id="ARBA00006484"/>
    </source>
</evidence>
<proteinExistence type="inferred from homology"/>
<dbReference type="GO" id="GO:0016491">
    <property type="term" value="F:oxidoreductase activity"/>
    <property type="evidence" value="ECO:0007669"/>
    <property type="project" value="UniProtKB-KW"/>
</dbReference>
<name>W9ZCB4_FUSOX</name>
<dbReference type="AlphaFoldDB" id="W9ZCB4"/>
<organism evidence="3">
    <name type="scientific">Fusarium oxysporum f. sp. melonis 26406</name>
    <dbReference type="NCBI Taxonomy" id="1089452"/>
    <lineage>
        <taxon>Eukaryota</taxon>
        <taxon>Fungi</taxon>
        <taxon>Dikarya</taxon>
        <taxon>Ascomycota</taxon>
        <taxon>Pezizomycotina</taxon>
        <taxon>Sordariomycetes</taxon>
        <taxon>Hypocreomycetidae</taxon>
        <taxon>Hypocreales</taxon>
        <taxon>Nectriaceae</taxon>
        <taxon>Fusarium</taxon>
        <taxon>Fusarium oxysporum species complex</taxon>
    </lineage>
</organism>
<reference evidence="3" key="2">
    <citation type="submission" date="2012-05" db="EMBL/GenBank/DDBJ databases">
        <title>Annotation of the Genome Sequence of Fusarium oxysporum f. sp. melonis 26406.</title>
        <authorList>
            <consortium name="The Broad Institute Genomics Platform"/>
            <person name="Ma L.-J."/>
            <person name="Corby-Kistler H."/>
            <person name="Broz K."/>
            <person name="Gale L.R."/>
            <person name="Jonkers W."/>
            <person name="O'Donnell K."/>
            <person name="Ploetz R."/>
            <person name="Steinberg C."/>
            <person name="Schwartz D.C."/>
            <person name="VanEtten H."/>
            <person name="Zhou S."/>
            <person name="Young S.K."/>
            <person name="Zeng Q."/>
            <person name="Gargeya S."/>
            <person name="Fitzgerald M."/>
            <person name="Abouelleil A."/>
            <person name="Alvarado L."/>
            <person name="Chapman S.B."/>
            <person name="Gainer-Dewar J."/>
            <person name="Goldberg J."/>
            <person name="Griggs A."/>
            <person name="Gujja S."/>
            <person name="Hansen M."/>
            <person name="Howarth C."/>
            <person name="Imamovic A."/>
            <person name="Ireland A."/>
            <person name="Larimer J."/>
            <person name="McCowan C."/>
            <person name="Murphy C."/>
            <person name="Pearson M."/>
            <person name="Poon T.W."/>
            <person name="Priest M."/>
            <person name="Roberts A."/>
            <person name="Saif S."/>
            <person name="Shea T."/>
            <person name="Sykes S."/>
            <person name="Wortman J."/>
            <person name="Nusbaum C."/>
            <person name="Birren B."/>
        </authorList>
    </citation>
    <scope>NUCLEOTIDE SEQUENCE</scope>
    <source>
        <strain evidence="3">26406</strain>
    </source>
</reference>
<dbReference type="PANTHER" id="PTHR43976:SF16">
    <property type="entry name" value="SHORT-CHAIN DEHYDROGENASE_REDUCTASE FAMILY PROTEIN"/>
    <property type="match status" value="1"/>
</dbReference>
<reference evidence="3" key="1">
    <citation type="submission" date="2012-04" db="EMBL/GenBank/DDBJ databases">
        <title>The Genome Sequence of Fusarium oxysporum melonis.</title>
        <authorList>
            <consortium name="The Broad Institute Genome Sequencing Platform"/>
            <person name="Ma L.-J."/>
            <person name="Gale L.R."/>
            <person name="Schwartz D.C."/>
            <person name="Zhou S."/>
            <person name="Corby-Kistler H."/>
            <person name="Young S.K."/>
            <person name="Zeng Q."/>
            <person name="Gargeya S."/>
            <person name="Fitzgerald M."/>
            <person name="Haas B."/>
            <person name="Abouelleil A."/>
            <person name="Alvarado L."/>
            <person name="Arachchi H.M."/>
            <person name="Berlin A."/>
            <person name="Brown A."/>
            <person name="Chapman S.B."/>
            <person name="Chen Z."/>
            <person name="Dunbar C."/>
            <person name="Freedman E."/>
            <person name="Gearin G."/>
            <person name="Goldberg J."/>
            <person name="Griggs A."/>
            <person name="Gujja S."/>
            <person name="Heiman D."/>
            <person name="Howarth C."/>
            <person name="Larson L."/>
            <person name="Lui A."/>
            <person name="MacDonald P.J.P."/>
            <person name="Montmayeur A."/>
            <person name="Murphy C."/>
            <person name="Neiman D."/>
            <person name="Pearson M."/>
            <person name="Priest M."/>
            <person name="Roberts A."/>
            <person name="Saif S."/>
            <person name="Shea T."/>
            <person name="Shenoy N."/>
            <person name="Sisk P."/>
            <person name="Stolte C."/>
            <person name="Sykes S."/>
            <person name="Wortman J."/>
            <person name="Nusbaum C."/>
            <person name="Birren B."/>
        </authorList>
    </citation>
    <scope>NUCLEOTIDE SEQUENCE</scope>
    <source>
        <strain evidence="3">26406</strain>
    </source>
</reference>